<dbReference type="GO" id="GO:0003676">
    <property type="term" value="F:nucleic acid binding"/>
    <property type="evidence" value="ECO:0007669"/>
    <property type="project" value="InterPro"/>
</dbReference>
<dbReference type="Proteomes" id="UP000604391">
    <property type="component" value="Unassembled WGS sequence"/>
</dbReference>
<name>A0A832XHN5_9ARCH</name>
<evidence type="ECO:0000259" key="4">
    <source>
        <dbReference type="Pfam" id="PF08774"/>
    </source>
</evidence>
<evidence type="ECO:0000313" key="6">
    <source>
        <dbReference type="Proteomes" id="UP000604391"/>
    </source>
</evidence>
<organism evidence="5 6">
    <name type="scientific">Candidatus Undinarchaeum marinum</name>
    <dbReference type="NCBI Taxonomy" id="2756141"/>
    <lineage>
        <taxon>Archaea</taxon>
        <taxon>Candidatus Undinarchaeota</taxon>
        <taxon>Candidatus Undinarchaeia</taxon>
        <taxon>Candidatus Undinarchaeales</taxon>
        <taxon>Candidatus Undinarchaeaceae</taxon>
        <taxon>Candidatus Undinarchaeum</taxon>
    </lineage>
</organism>
<keyword evidence="3" id="KW-0378">Hydrolase</keyword>
<dbReference type="GO" id="GO:0004518">
    <property type="term" value="F:nuclease activity"/>
    <property type="evidence" value="ECO:0007669"/>
    <property type="project" value="UniProtKB-KW"/>
</dbReference>
<keyword evidence="2" id="KW-0540">Nuclease</keyword>
<dbReference type="Pfam" id="PF08774">
    <property type="entry name" value="VRR_NUC"/>
    <property type="match status" value="1"/>
</dbReference>
<dbReference type="EMBL" id="DVAD01000014">
    <property type="protein sequence ID" value="HIJ99675.1"/>
    <property type="molecule type" value="Genomic_DNA"/>
</dbReference>
<comment type="caution">
    <text evidence="5">The sequence shown here is derived from an EMBL/GenBank/DDBJ whole genome shotgun (WGS) entry which is preliminary data.</text>
</comment>
<gene>
    <name evidence="5" type="ORF">H1011_02525</name>
</gene>
<dbReference type="InterPro" id="IPR014883">
    <property type="entry name" value="VRR_NUC"/>
</dbReference>
<evidence type="ECO:0000313" key="5">
    <source>
        <dbReference type="EMBL" id="HIJ99675.1"/>
    </source>
</evidence>
<reference evidence="5 6" key="1">
    <citation type="journal article" name="Nat. Commun.">
        <title>Undinarchaeota illuminate DPANN phylogeny and the impact of gene transfer on archaeal evolution.</title>
        <authorList>
            <person name="Dombrowski N."/>
            <person name="Williams T.A."/>
            <person name="Sun J."/>
            <person name="Woodcroft B.J."/>
            <person name="Lee J.H."/>
            <person name="Minh B.Q."/>
            <person name="Rinke C."/>
            <person name="Spang A."/>
        </authorList>
    </citation>
    <scope>NUCLEOTIDE SEQUENCE [LARGE SCALE GENOMIC DNA]</scope>
    <source>
        <strain evidence="5">MAG_bin17</strain>
    </source>
</reference>
<dbReference type="Gene3D" id="3.40.1350.10">
    <property type="match status" value="1"/>
</dbReference>
<protein>
    <submittedName>
        <fullName evidence="5">VRR-NUC domain-containing protein</fullName>
    </submittedName>
</protein>
<dbReference type="GO" id="GO:0016788">
    <property type="term" value="F:hydrolase activity, acting on ester bonds"/>
    <property type="evidence" value="ECO:0007669"/>
    <property type="project" value="InterPro"/>
</dbReference>
<evidence type="ECO:0000256" key="2">
    <source>
        <dbReference type="ARBA" id="ARBA00022722"/>
    </source>
</evidence>
<comment type="cofactor">
    <cofactor evidence="1">
        <name>Mg(2+)</name>
        <dbReference type="ChEBI" id="CHEBI:18420"/>
    </cofactor>
</comment>
<feature type="domain" description="VRR-NUC" evidence="4">
    <location>
        <begin position="52"/>
        <end position="127"/>
    </location>
</feature>
<dbReference type="InterPro" id="IPR011856">
    <property type="entry name" value="tRNA_endonuc-like_dom_sf"/>
</dbReference>
<accession>A0A832XHN5</accession>
<evidence type="ECO:0000256" key="3">
    <source>
        <dbReference type="ARBA" id="ARBA00022801"/>
    </source>
</evidence>
<sequence>MPFYFIPHSRNFSSKRGFAESSLRRRLEKQGWSVWKGLLIGAVRMQDDYSTATGKYELLSKFLEKHSAELLEKLQYYCSVHFGFPDFICHKNGEWKFVECKLGYEPLSEKQKKCIMELQLLGFNVEVHKLVSSPAGTRSAMVNLEGSGKIVTRKQLTLNNRLFIKCQNI</sequence>
<keyword evidence="6" id="KW-1185">Reference proteome</keyword>
<evidence type="ECO:0000256" key="1">
    <source>
        <dbReference type="ARBA" id="ARBA00001946"/>
    </source>
</evidence>
<dbReference type="AlphaFoldDB" id="A0A832XHN5"/>
<proteinExistence type="predicted"/>